<dbReference type="Proteomes" id="UP000663918">
    <property type="component" value="Chromosome"/>
</dbReference>
<sequence>MYDFWTKRIGVPGVDDAMLEAASPRRRVSEIQCPVFLVHGTDDWIVPVEQTRRLNAALRGAGKRVEFVEVNDAGHGDWEDDKEQELLERYIRLLKTAFA</sequence>
<reference evidence="2" key="1">
    <citation type="submission" date="2020-09" db="EMBL/GenBank/DDBJ databases">
        <title>Brevundimonas sp. LVF2 isolated from a puddle in Goettingen, Germany.</title>
        <authorList>
            <person name="Friedrich I."/>
            <person name="Klassen A."/>
            <person name="Hannes N."/>
            <person name="Schneider D."/>
            <person name="Hertel R."/>
            <person name="Daniel R."/>
        </authorList>
    </citation>
    <scope>NUCLEOTIDE SEQUENCE</scope>
    <source>
        <strain evidence="2">LVF2</strain>
    </source>
</reference>
<organism evidence="2 3">
    <name type="scientific">Brevundimonas goettingensis</name>
    <dbReference type="NCBI Taxonomy" id="2774190"/>
    <lineage>
        <taxon>Bacteria</taxon>
        <taxon>Pseudomonadati</taxon>
        <taxon>Pseudomonadota</taxon>
        <taxon>Alphaproteobacteria</taxon>
        <taxon>Caulobacterales</taxon>
        <taxon>Caulobacteraceae</taxon>
        <taxon>Brevundimonas</taxon>
    </lineage>
</organism>
<keyword evidence="3" id="KW-1185">Reference proteome</keyword>
<evidence type="ECO:0000259" key="1">
    <source>
        <dbReference type="Pfam" id="PF00326"/>
    </source>
</evidence>
<evidence type="ECO:0000313" key="3">
    <source>
        <dbReference type="Proteomes" id="UP000663918"/>
    </source>
</evidence>
<proteinExistence type="predicted"/>
<accession>A0A975H062</accession>
<dbReference type="EMBL" id="CP062222">
    <property type="protein sequence ID" value="QTC93370.1"/>
    <property type="molecule type" value="Genomic_DNA"/>
</dbReference>
<name>A0A975H062_9CAUL</name>
<protein>
    <submittedName>
        <fullName evidence="2">Prolyl oligopeptidase family serine peptidase</fullName>
    </submittedName>
</protein>
<dbReference type="InterPro" id="IPR001375">
    <property type="entry name" value="Peptidase_S9_cat"/>
</dbReference>
<dbReference type="SUPFAM" id="SSF53474">
    <property type="entry name" value="alpha/beta-Hydrolases"/>
    <property type="match status" value="1"/>
</dbReference>
<dbReference type="AlphaFoldDB" id="A0A975H062"/>
<gene>
    <name evidence="2" type="ORF">IFJ75_15385</name>
</gene>
<dbReference type="Gene3D" id="3.40.50.1820">
    <property type="entry name" value="alpha/beta hydrolase"/>
    <property type="match status" value="1"/>
</dbReference>
<dbReference type="Pfam" id="PF00326">
    <property type="entry name" value="Peptidase_S9"/>
    <property type="match status" value="1"/>
</dbReference>
<dbReference type="KEGG" id="bgoe:IFJ75_15385"/>
<dbReference type="GO" id="GO:0008236">
    <property type="term" value="F:serine-type peptidase activity"/>
    <property type="evidence" value="ECO:0007669"/>
    <property type="project" value="InterPro"/>
</dbReference>
<evidence type="ECO:0000313" key="2">
    <source>
        <dbReference type="EMBL" id="QTC93370.1"/>
    </source>
</evidence>
<dbReference type="InterPro" id="IPR029058">
    <property type="entry name" value="AB_hydrolase_fold"/>
</dbReference>
<feature type="domain" description="Peptidase S9 prolyl oligopeptidase catalytic" evidence="1">
    <location>
        <begin position="5"/>
        <end position="96"/>
    </location>
</feature>
<dbReference type="GO" id="GO:0006508">
    <property type="term" value="P:proteolysis"/>
    <property type="evidence" value="ECO:0007669"/>
    <property type="project" value="InterPro"/>
</dbReference>